<dbReference type="CDD" id="cd01392">
    <property type="entry name" value="HTH_LacI"/>
    <property type="match status" value="1"/>
</dbReference>
<evidence type="ECO:0000313" key="5">
    <source>
        <dbReference type="EMBL" id="KXT87983.1"/>
    </source>
</evidence>
<dbReference type="Gene3D" id="1.10.260.40">
    <property type="entry name" value="lambda repressor-like DNA-binding domains"/>
    <property type="match status" value="1"/>
</dbReference>
<gene>
    <name evidence="5" type="ORF">SORDD16_00412</name>
</gene>
<dbReference type="SUPFAM" id="SSF47413">
    <property type="entry name" value="lambda repressor-like DNA-binding domains"/>
    <property type="match status" value="1"/>
</dbReference>
<dbReference type="PROSITE" id="PS50932">
    <property type="entry name" value="HTH_LACI_2"/>
    <property type="match status" value="1"/>
</dbReference>
<keyword evidence="2" id="KW-0238">DNA-binding</keyword>
<dbReference type="PANTHER" id="PTHR30146:SF109">
    <property type="entry name" value="HTH-TYPE TRANSCRIPTIONAL REGULATOR GALS"/>
    <property type="match status" value="1"/>
</dbReference>
<dbReference type="Proteomes" id="UP000072653">
    <property type="component" value="Unassembled WGS sequence"/>
</dbReference>
<dbReference type="InterPro" id="IPR010982">
    <property type="entry name" value="Lambda_DNA-bd_dom_sf"/>
</dbReference>
<dbReference type="PANTHER" id="PTHR30146">
    <property type="entry name" value="LACI-RELATED TRANSCRIPTIONAL REPRESSOR"/>
    <property type="match status" value="1"/>
</dbReference>
<dbReference type="SMART" id="SM00354">
    <property type="entry name" value="HTH_LACI"/>
    <property type="match status" value="1"/>
</dbReference>
<dbReference type="Gene3D" id="3.40.190.10">
    <property type="entry name" value="Periplasmic binding protein-like II"/>
    <property type="match status" value="1"/>
</dbReference>
<evidence type="ECO:0000256" key="2">
    <source>
        <dbReference type="ARBA" id="ARBA00023125"/>
    </source>
</evidence>
<dbReference type="PROSITE" id="PS00356">
    <property type="entry name" value="HTH_LACI_1"/>
    <property type="match status" value="1"/>
</dbReference>
<accession>A0A139PF85</accession>
<protein>
    <submittedName>
        <fullName evidence="5">ABC-type sugar transport system, periplasmic component</fullName>
    </submittedName>
</protein>
<dbReference type="GO" id="GO:0003700">
    <property type="term" value="F:DNA-binding transcription factor activity"/>
    <property type="evidence" value="ECO:0007669"/>
    <property type="project" value="TreeGrafter"/>
</dbReference>
<dbReference type="OrthoDB" id="3180992at2"/>
<dbReference type="GO" id="GO:0000976">
    <property type="term" value="F:transcription cis-regulatory region binding"/>
    <property type="evidence" value="ECO:0007669"/>
    <property type="project" value="TreeGrafter"/>
</dbReference>
<evidence type="ECO:0000313" key="6">
    <source>
        <dbReference type="Proteomes" id="UP000072653"/>
    </source>
</evidence>
<comment type="caution">
    <text evidence="5">The sequence shown here is derived from an EMBL/GenBank/DDBJ whole genome shotgun (WGS) entry which is preliminary data.</text>
</comment>
<dbReference type="RefSeq" id="WP_061452173.1">
    <property type="nucleotide sequence ID" value="NZ_KQ969550.1"/>
</dbReference>
<sequence>MVTIKDIAKMAGVSHGTASNVLNKKGNVSTKKIQLVEAAAAQLGYQLNAQAQLLRKRNSDQIILLLPVGLGDKYQVFLEIFTRHFYAQTTQVEPIYVFEKKDVDAVLERLIANTPKAIVCCGVRLSHQFLSQRKPENLYSVDFWGSKKLAPVTNLIFDHSQTLQDLSDLMDRYQITDLHFLTHKLERDRQFIHDLENYLDLDESIAVTRLHDTEMLLPIFNLLKKAKENTLILSTNETLTQLLLDVLKWNGLDMKFHLVTIGSKQLFHDPQLDAIELDIERVAEKLALMIESGERQNQEFLVEGIYQQDAQTQFHPGRPVIRLLTIESPMTEALRTLTDKYRQSAGVELRIDTLPYHTLYDLVTNRSPKLEKYDLIRLDVAWLRSIDLSLLKGLDSVASLVEQFDCDVFSEYIYIDDQLYTLPLDSSMQLLFYRRDLFEDTFFQRRYYEETKKQFQLPQTFAEFDALTAFFRQESIQKDYDLYGHTISDHNPILSYSDFIPRLKEKIKDKPYSEALFKETLDQYGKSRETSLKNSEDHWRQVADNFAKGKTAMEIIYSNYAFRFLGDQSVLTSHMIGVADLPGSSPLLGGGCLAVLAKEDTHLAEEFLSWLYSDQVLQMLAHLGGFIVTKQLSQKISLLNSYPWLKDMTEKMSKGSRFLLGDLQMTFEAEREMGARVTNELDRMQEQKQEPS</sequence>
<keyword evidence="1" id="KW-0805">Transcription regulation</keyword>
<evidence type="ECO:0000256" key="3">
    <source>
        <dbReference type="ARBA" id="ARBA00023163"/>
    </source>
</evidence>
<dbReference type="Pfam" id="PF13416">
    <property type="entry name" value="SBP_bac_8"/>
    <property type="match status" value="1"/>
</dbReference>
<dbReference type="PATRIC" id="fig|1303.79.peg.450"/>
<dbReference type="InterPro" id="IPR000843">
    <property type="entry name" value="HTH_LacI"/>
</dbReference>
<dbReference type="AlphaFoldDB" id="A0A139PF85"/>
<organism evidence="5 6">
    <name type="scientific">Streptococcus oralis</name>
    <dbReference type="NCBI Taxonomy" id="1303"/>
    <lineage>
        <taxon>Bacteria</taxon>
        <taxon>Bacillati</taxon>
        <taxon>Bacillota</taxon>
        <taxon>Bacilli</taxon>
        <taxon>Lactobacillales</taxon>
        <taxon>Streptococcaceae</taxon>
        <taxon>Streptococcus</taxon>
    </lineage>
</organism>
<proteinExistence type="predicted"/>
<evidence type="ECO:0000256" key="1">
    <source>
        <dbReference type="ARBA" id="ARBA00023015"/>
    </source>
</evidence>
<keyword evidence="5" id="KW-0813">Transport</keyword>
<evidence type="ECO:0000259" key="4">
    <source>
        <dbReference type="PROSITE" id="PS50932"/>
    </source>
</evidence>
<feature type="domain" description="HTH lacI-type" evidence="4">
    <location>
        <begin position="2"/>
        <end position="56"/>
    </location>
</feature>
<dbReference type="InterPro" id="IPR006059">
    <property type="entry name" value="SBP"/>
</dbReference>
<dbReference type="Pfam" id="PF00356">
    <property type="entry name" value="LacI"/>
    <property type="match status" value="1"/>
</dbReference>
<dbReference type="EMBL" id="LQOB01000026">
    <property type="protein sequence ID" value="KXT87983.1"/>
    <property type="molecule type" value="Genomic_DNA"/>
</dbReference>
<dbReference type="SUPFAM" id="SSF53850">
    <property type="entry name" value="Periplasmic binding protein-like II"/>
    <property type="match status" value="1"/>
</dbReference>
<reference evidence="5 6" key="1">
    <citation type="submission" date="2016-01" db="EMBL/GenBank/DDBJ databases">
        <title>Highly variable Streptococcus oralis are common among viridans streptococci isolated from primates.</title>
        <authorList>
            <person name="Denapaite D."/>
            <person name="Rieger M."/>
            <person name="Koendgen S."/>
            <person name="Brueckner R."/>
            <person name="Ochigava I."/>
            <person name="Kappeler P."/>
            <person name="Maetz-Rensing K."/>
            <person name="Leendertz F."/>
            <person name="Hakenbeck R."/>
        </authorList>
    </citation>
    <scope>NUCLEOTIDE SEQUENCE [LARGE SCALE GENOMIC DNA]</scope>
    <source>
        <strain evidence="5 6">DD16</strain>
    </source>
</reference>
<keyword evidence="3" id="KW-0804">Transcription</keyword>
<keyword evidence="5" id="KW-0762">Sugar transport</keyword>
<name>A0A139PF85_STROR</name>